<dbReference type="Proteomes" id="UP000479526">
    <property type="component" value="Unassembled WGS sequence"/>
</dbReference>
<evidence type="ECO:0000313" key="3">
    <source>
        <dbReference type="EMBL" id="NAS25851.1"/>
    </source>
</evidence>
<gene>
    <name evidence="3" type="ORF">GT755_29735</name>
</gene>
<protein>
    <recommendedName>
        <fullName evidence="5">VCBS repeat-containing protein</fullName>
    </recommendedName>
</protein>
<proteinExistence type="predicted"/>
<dbReference type="EMBL" id="WXEW01000009">
    <property type="protein sequence ID" value="NAS25851.1"/>
    <property type="molecule type" value="Genomic_DNA"/>
</dbReference>
<keyword evidence="4" id="KW-1185">Reference proteome</keyword>
<dbReference type="PANTHER" id="PTHR44103">
    <property type="entry name" value="PROPROTEIN CONVERTASE P"/>
    <property type="match status" value="1"/>
</dbReference>
<dbReference type="RefSeq" id="WP_161482883.1">
    <property type="nucleotide sequence ID" value="NZ_WXEW01000009.1"/>
</dbReference>
<evidence type="ECO:0000256" key="1">
    <source>
        <dbReference type="ARBA" id="ARBA00022729"/>
    </source>
</evidence>
<reference evidence="3 4" key="1">
    <citation type="submission" date="2020-01" db="EMBL/GenBank/DDBJ databases">
        <title>Herbidospora sp. NEAU-GS84 nov., a novel actinomycete isolated from soil.</title>
        <authorList>
            <person name="Han L."/>
        </authorList>
    </citation>
    <scope>NUCLEOTIDE SEQUENCE [LARGE SCALE GENOMIC DNA]</scope>
    <source>
        <strain evidence="3 4">NEAU-GS84</strain>
    </source>
</reference>
<accession>A0A7C9N0L4</accession>
<dbReference type="InterPro" id="IPR028994">
    <property type="entry name" value="Integrin_alpha_N"/>
</dbReference>
<name>A0A7C9N0L4_9ACTN</name>
<dbReference type="Gene3D" id="3.90.1720.10">
    <property type="entry name" value="endopeptidase domain like (from Nostoc punctiforme)"/>
    <property type="match status" value="1"/>
</dbReference>
<dbReference type="SUPFAM" id="SSF69318">
    <property type="entry name" value="Integrin alpha N-terminal domain"/>
    <property type="match status" value="1"/>
</dbReference>
<evidence type="ECO:0000313" key="4">
    <source>
        <dbReference type="Proteomes" id="UP000479526"/>
    </source>
</evidence>
<feature type="signal peptide" evidence="2">
    <location>
        <begin position="1"/>
        <end position="21"/>
    </location>
</feature>
<organism evidence="3 4">
    <name type="scientific">Herbidospora solisilvae</name>
    <dbReference type="NCBI Taxonomy" id="2696284"/>
    <lineage>
        <taxon>Bacteria</taxon>
        <taxon>Bacillati</taxon>
        <taxon>Actinomycetota</taxon>
        <taxon>Actinomycetes</taxon>
        <taxon>Streptosporangiales</taxon>
        <taxon>Streptosporangiaceae</taxon>
        <taxon>Herbidospora</taxon>
    </lineage>
</organism>
<dbReference type="PANTHER" id="PTHR44103:SF1">
    <property type="entry name" value="PROPROTEIN CONVERTASE P"/>
    <property type="match status" value="1"/>
</dbReference>
<dbReference type="AlphaFoldDB" id="A0A7C9N0L4"/>
<sequence length="538" mass="57474">MLSRLISGSLGVLFATTVGVAGLTTVATPASADSAPGGEITRSEVLSRAQNWVTRQVKYNLTRASGTLYTDVEGDNRYGPDCSGLVSMAWHITANSGKGGNSTDDFEVWSQTEFLPSLHDLKPGDAILKNGHIELFARWKNPANHTQGAWTYSLNGTGNPDGNGWQEDWAKGPIANWRGQVGDESWSSMQNYRPIRYKKIVDDPAEAPRPLVDSQGTRLTDFDGDGRPDILGLGASGDDLWLIPNTSSSGSPSRGQSIQISSGWRTITKYWLADYDGDGRTDILGTQDPDKLFVWRNISTPGNPSVAPLVSLGTAWNTLAKLVIGDFTGDGKVDIGGVNASTGDQFWVVPNTSTPGNPSRGQSIPMTTGWSTITRFWAADYDRDGKTDLIGLQGTDQMFAWRNTATGGTPSFAPLANLGTGWSSLTKLVLGDFTGDGKVDIAGWTAWNADQLYVVPNTTSGTTLSRGQSIPMSTGWASITSYLVTDYDGDGKTDLLGVQGDDQMLTWRGTHSGGTPGFTALTSLGTAWSTISHIPTAQ</sequence>
<dbReference type="Pfam" id="PF13517">
    <property type="entry name" value="FG-GAP_3"/>
    <property type="match status" value="2"/>
</dbReference>
<comment type="caution">
    <text evidence="3">The sequence shown here is derived from an EMBL/GenBank/DDBJ whole genome shotgun (WGS) entry which is preliminary data.</text>
</comment>
<evidence type="ECO:0008006" key="5">
    <source>
        <dbReference type="Google" id="ProtNLM"/>
    </source>
</evidence>
<dbReference type="InterPro" id="IPR013517">
    <property type="entry name" value="FG-GAP"/>
</dbReference>
<dbReference type="Gene3D" id="2.40.128.340">
    <property type="match status" value="2"/>
</dbReference>
<evidence type="ECO:0000256" key="2">
    <source>
        <dbReference type="SAM" id="SignalP"/>
    </source>
</evidence>
<keyword evidence="1 2" id="KW-0732">Signal</keyword>
<feature type="chain" id="PRO_5038991157" description="VCBS repeat-containing protein" evidence="2">
    <location>
        <begin position="22"/>
        <end position="538"/>
    </location>
</feature>